<proteinExistence type="predicted"/>
<protein>
    <submittedName>
        <fullName evidence="3">Uncharacterized protein</fullName>
    </submittedName>
</protein>
<evidence type="ECO:0000313" key="3">
    <source>
        <dbReference type="EMBL" id="ORY86034.1"/>
    </source>
</evidence>
<dbReference type="Proteomes" id="UP000193467">
    <property type="component" value="Unassembled WGS sequence"/>
</dbReference>
<feature type="region of interest" description="Disordered" evidence="1">
    <location>
        <begin position="252"/>
        <end position="293"/>
    </location>
</feature>
<gene>
    <name evidence="3" type="ORF">BCR35DRAFT_302688</name>
</gene>
<dbReference type="EMBL" id="MCGR01000015">
    <property type="protein sequence ID" value="ORY86034.1"/>
    <property type="molecule type" value="Genomic_DNA"/>
</dbReference>
<feature type="signal peptide" evidence="2">
    <location>
        <begin position="1"/>
        <end position="17"/>
    </location>
</feature>
<accession>A0A1Y2FRW4</accession>
<feature type="chain" id="PRO_5012711453" evidence="2">
    <location>
        <begin position="18"/>
        <end position="312"/>
    </location>
</feature>
<evidence type="ECO:0000256" key="1">
    <source>
        <dbReference type="SAM" id="MobiDB-lite"/>
    </source>
</evidence>
<evidence type="ECO:0000313" key="4">
    <source>
        <dbReference type="Proteomes" id="UP000193467"/>
    </source>
</evidence>
<keyword evidence="4" id="KW-1185">Reference proteome</keyword>
<organism evidence="3 4">
    <name type="scientific">Leucosporidium creatinivorum</name>
    <dbReference type="NCBI Taxonomy" id="106004"/>
    <lineage>
        <taxon>Eukaryota</taxon>
        <taxon>Fungi</taxon>
        <taxon>Dikarya</taxon>
        <taxon>Basidiomycota</taxon>
        <taxon>Pucciniomycotina</taxon>
        <taxon>Microbotryomycetes</taxon>
        <taxon>Leucosporidiales</taxon>
        <taxon>Leucosporidium</taxon>
    </lineage>
</organism>
<evidence type="ECO:0000256" key="2">
    <source>
        <dbReference type="SAM" id="SignalP"/>
    </source>
</evidence>
<name>A0A1Y2FRW4_9BASI</name>
<reference evidence="3 4" key="1">
    <citation type="submission" date="2016-07" db="EMBL/GenBank/DDBJ databases">
        <title>Pervasive Adenine N6-methylation of Active Genes in Fungi.</title>
        <authorList>
            <consortium name="DOE Joint Genome Institute"/>
            <person name="Mondo S.J."/>
            <person name="Dannebaum R.O."/>
            <person name="Kuo R.C."/>
            <person name="Labutti K."/>
            <person name="Haridas S."/>
            <person name="Kuo A."/>
            <person name="Salamov A."/>
            <person name="Ahrendt S.R."/>
            <person name="Lipzen A."/>
            <person name="Sullivan W."/>
            <person name="Andreopoulos W.B."/>
            <person name="Clum A."/>
            <person name="Lindquist E."/>
            <person name="Daum C."/>
            <person name="Ramamoorthy G.K."/>
            <person name="Gryganskyi A."/>
            <person name="Culley D."/>
            <person name="Magnuson J.K."/>
            <person name="James T.Y."/>
            <person name="O'Malley M.A."/>
            <person name="Stajich J.E."/>
            <person name="Spatafora J.W."/>
            <person name="Visel A."/>
            <person name="Grigoriev I.V."/>
        </authorList>
    </citation>
    <scope>NUCLEOTIDE SEQUENCE [LARGE SCALE GENOMIC DNA]</scope>
    <source>
        <strain evidence="3 4">62-1032</strain>
    </source>
</reference>
<sequence>MCWSNATLFYGLWVTTASLNFAATAYKATRPTILAIDLIISRRRRGQLEVEGQDEKTTARELPEEVWELVKDHLLGLEVRQVELDTLDRLRCFSCGENNGGSDCCCPECEGAREARWTEWGYPDCESGYCIENAMDSELLWTRTPEQVEAIQALLAHHGLRMPSTEMWHEEPESYYCDFESLSAISLPLRSANSLVFPSARAEGMHNFGPGCSVLSFSLEALLLPADADRRFRRLVSNYRLRVVDRTQDSALAPNDPHLSINSTPKISPSKDEKTVVKTASKKEAEEEKETPKLFAEAEPRWMLWSLCEPCT</sequence>
<comment type="caution">
    <text evidence="3">The sequence shown here is derived from an EMBL/GenBank/DDBJ whole genome shotgun (WGS) entry which is preliminary data.</text>
</comment>
<feature type="compositionally biased region" description="Basic and acidic residues" evidence="1">
    <location>
        <begin position="269"/>
        <end position="293"/>
    </location>
</feature>
<dbReference type="OrthoDB" id="2532268at2759"/>
<dbReference type="InParanoid" id="A0A1Y2FRW4"/>
<keyword evidence="2" id="KW-0732">Signal</keyword>
<dbReference type="AlphaFoldDB" id="A0A1Y2FRW4"/>
<dbReference type="STRING" id="106004.A0A1Y2FRW4"/>